<name>A0A1G4I9R3_TRYEQ</name>
<dbReference type="VEuPathDB" id="TriTrypDB:TEOVI_000056100"/>
<dbReference type="PANTHER" id="PTHR21580">
    <property type="entry name" value="SHIPPO-1-RELATED"/>
    <property type="match status" value="1"/>
</dbReference>
<comment type="caution">
    <text evidence="2">The sequence shown here is derived from an EMBL/GenBank/DDBJ whole genome shotgun (WGS) entry which is preliminary data.</text>
</comment>
<evidence type="ECO:0000313" key="3">
    <source>
        <dbReference type="Proteomes" id="UP000195570"/>
    </source>
</evidence>
<feature type="region of interest" description="Disordered" evidence="1">
    <location>
        <begin position="197"/>
        <end position="221"/>
    </location>
</feature>
<dbReference type="InterPro" id="IPR051291">
    <property type="entry name" value="CIMAP"/>
</dbReference>
<evidence type="ECO:0000256" key="1">
    <source>
        <dbReference type="SAM" id="MobiDB-lite"/>
    </source>
</evidence>
<dbReference type="Pfam" id="PF07004">
    <property type="entry name" value="SHIPPO-rpt"/>
    <property type="match status" value="6"/>
</dbReference>
<dbReference type="InterPro" id="IPR010736">
    <property type="entry name" value="SHIPPO-rpt"/>
</dbReference>
<sequence length="476" mass="51896">MSYLVEELPLSRAKVPGICAGGCTGPGVGPGSYDINVSYQRSCRGMAPFGSTSKRFGAEAAAAIPGVGTYNITPADLQKGCISTVPFNSKVERFAGYGANDFPGPGAYTVDGHPTKRRSRSHPIRFSRQPDTTGHIAPGPGYYDPNCKHRRSKSGTLCFDEYSGRKPLETNKCPGPGHYESAGSFTSIYNRKPTISFTSKTERSQNGGGSGNPGPGAYNLPSVFRSKEQYRAANPETLIAFGTKSARDGPYGPNPYPGPGAYTGEIAPRRPHVHSEEGRCKPFISVSERIKYPARSNIGPGSYDAQIPRKGPKYQLASVPFWSNVARFPTPKPAEERDDLVPHREAERVPRRIHPLRVLNEAVSEFIKPKAHQGTMNFLDDEHYDFIKPKCTSGGYLGSAPRLTSTATRSDYPGPGQYDVCHDSSFGRASSGRSKWGCDGRFKRTVDRFPGPGHYSCDTTFLKKSFNRTINQSDNM</sequence>
<dbReference type="GeneID" id="92374501"/>
<proteinExistence type="predicted"/>
<reference evidence="2" key="1">
    <citation type="submission" date="2016-09" db="EMBL/GenBank/DDBJ databases">
        <authorList>
            <person name="Hebert L."/>
            <person name="Moumen B."/>
        </authorList>
    </citation>
    <scope>NUCLEOTIDE SEQUENCE [LARGE SCALE GENOMIC DNA]</scope>
    <source>
        <strain evidence="2">OVI</strain>
    </source>
</reference>
<dbReference type="RefSeq" id="XP_067079977.1">
    <property type="nucleotide sequence ID" value="XM_067223876.1"/>
</dbReference>
<dbReference type="PANTHER" id="PTHR21580:SF60">
    <property type="entry name" value="SPERM-TAIL PG-RICH REPEAT-CONTAINING PROTEIN 2"/>
    <property type="match status" value="1"/>
</dbReference>
<dbReference type="AlphaFoldDB" id="A0A1G4I9R3"/>
<organism evidence="2 3">
    <name type="scientific">Trypanosoma equiperdum</name>
    <dbReference type="NCBI Taxonomy" id="5694"/>
    <lineage>
        <taxon>Eukaryota</taxon>
        <taxon>Discoba</taxon>
        <taxon>Euglenozoa</taxon>
        <taxon>Kinetoplastea</taxon>
        <taxon>Metakinetoplastina</taxon>
        <taxon>Trypanosomatida</taxon>
        <taxon>Trypanosomatidae</taxon>
        <taxon>Trypanosoma</taxon>
    </lineage>
</organism>
<feature type="region of interest" description="Disordered" evidence="1">
    <location>
        <begin position="111"/>
        <end position="146"/>
    </location>
</feature>
<keyword evidence="3" id="KW-1185">Reference proteome</keyword>
<feature type="compositionally biased region" description="Basic residues" evidence="1">
    <location>
        <begin position="115"/>
        <end position="125"/>
    </location>
</feature>
<evidence type="ECO:0000313" key="2">
    <source>
        <dbReference type="EMBL" id="SCU68915.1"/>
    </source>
</evidence>
<gene>
    <name evidence="2" type="ORF">TEOVI_000056100</name>
</gene>
<protein>
    <submittedName>
        <fullName evidence="2">Sperm-tail PG-rich repeat, putative</fullName>
    </submittedName>
</protein>
<accession>A0A1G4I9R3</accession>
<dbReference type="Proteomes" id="UP000195570">
    <property type="component" value="Unassembled WGS sequence"/>
</dbReference>
<dbReference type="EMBL" id="CZPT02001110">
    <property type="protein sequence ID" value="SCU68915.1"/>
    <property type="molecule type" value="Genomic_DNA"/>
</dbReference>